<evidence type="ECO:0000256" key="1">
    <source>
        <dbReference type="SAM" id="SignalP"/>
    </source>
</evidence>
<dbReference type="KEGG" id="tpla:ElP_15350"/>
<evidence type="ECO:0000313" key="3">
    <source>
        <dbReference type="Proteomes" id="UP000317835"/>
    </source>
</evidence>
<keyword evidence="1" id="KW-0732">Signal</keyword>
<dbReference type="RefSeq" id="WP_197446788.1">
    <property type="nucleotide sequence ID" value="NZ_CP036426.1"/>
</dbReference>
<dbReference type="AlphaFoldDB" id="A0A518GYI4"/>
<feature type="chain" id="PRO_5022211157" evidence="1">
    <location>
        <begin position="29"/>
        <end position="115"/>
    </location>
</feature>
<feature type="signal peptide" evidence="1">
    <location>
        <begin position="1"/>
        <end position="28"/>
    </location>
</feature>
<dbReference type="EMBL" id="CP036426">
    <property type="protein sequence ID" value="QDV33659.1"/>
    <property type="molecule type" value="Genomic_DNA"/>
</dbReference>
<proteinExistence type="predicted"/>
<evidence type="ECO:0000313" key="2">
    <source>
        <dbReference type="EMBL" id="QDV33659.1"/>
    </source>
</evidence>
<sequence precursor="true">MTRRMIATSALVLGLAFAFGGVARPASAQDWTSFYHWPYVPPQVPGNGVQTNQLYDGWYLYPKEMRIVPQIQGPYYRNFYGGKKHLGLDRMPHWLHDWSSKKKYYQGHHFALDVF</sequence>
<gene>
    <name evidence="2" type="ORF">ElP_15350</name>
</gene>
<dbReference type="Proteomes" id="UP000317835">
    <property type="component" value="Chromosome"/>
</dbReference>
<organism evidence="2 3">
    <name type="scientific">Tautonia plasticadhaerens</name>
    <dbReference type="NCBI Taxonomy" id="2527974"/>
    <lineage>
        <taxon>Bacteria</taxon>
        <taxon>Pseudomonadati</taxon>
        <taxon>Planctomycetota</taxon>
        <taxon>Planctomycetia</taxon>
        <taxon>Isosphaerales</taxon>
        <taxon>Isosphaeraceae</taxon>
        <taxon>Tautonia</taxon>
    </lineage>
</organism>
<keyword evidence="3" id="KW-1185">Reference proteome</keyword>
<name>A0A518GYI4_9BACT</name>
<accession>A0A518GYI4</accession>
<reference evidence="2 3" key="1">
    <citation type="submission" date="2019-02" db="EMBL/GenBank/DDBJ databases">
        <title>Deep-cultivation of Planctomycetes and their phenomic and genomic characterization uncovers novel biology.</title>
        <authorList>
            <person name="Wiegand S."/>
            <person name="Jogler M."/>
            <person name="Boedeker C."/>
            <person name="Pinto D."/>
            <person name="Vollmers J."/>
            <person name="Rivas-Marin E."/>
            <person name="Kohn T."/>
            <person name="Peeters S.H."/>
            <person name="Heuer A."/>
            <person name="Rast P."/>
            <person name="Oberbeckmann S."/>
            <person name="Bunk B."/>
            <person name="Jeske O."/>
            <person name="Meyerdierks A."/>
            <person name="Storesund J.E."/>
            <person name="Kallscheuer N."/>
            <person name="Luecker S."/>
            <person name="Lage O.M."/>
            <person name="Pohl T."/>
            <person name="Merkel B.J."/>
            <person name="Hornburger P."/>
            <person name="Mueller R.-W."/>
            <person name="Bruemmer F."/>
            <person name="Labrenz M."/>
            <person name="Spormann A.M."/>
            <person name="Op den Camp H."/>
            <person name="Overmann J."/>
            <person name="Amann R."/>
            <person name="Jetten M.S.M."/>
            <person name="Mascher T."/>
            <person name="Medema M.H."/>
            <person name="Devos D.P."/>
            <person name="Kaster A.-K."/>
            <person name="Ovreas L."/>
            <person name="Rohde M."/>
            <person name="Galperin M.Y."/>
            <person name="Jogler C."/>
        </authorList>
    </citation>
    <scope>NUCLEOTIDE SEQUENCE [LARGE SCALE GENOMIC DNA]</scope>
    <source>
        <strain evidence="2 3">ElP</strain>
    </source>
</reference>
<protein>
    <submittedName>
        <fullName evidence="2">Uncharacterized protein</fullName>
    </submittedName>
</protein>